<organismHost>
    <name type="scientific">Chlorella</name>
    <dbReference type="NCBI Taxonomy" id="3071"/>
</organismHost>
<evidence type="ECO:0000313" key="2">
    <source>
        <dbReference type="Proteomes" id="UP000202419"/>
    </source>
</evidence>
<dbReference type="Proteomes" id="UP000202419">
    <property type="component" value="Segment"/>
</dbReference>
<dbReference type="KEGG" id="vg:5658994"/>
<accession>A7IXL4</accession>
<organism evidence="1 2">
    <name type="scientific">Paramecium bursaria Chlorella virus NY2A</name>
    <name type="common">PBCV-NY2A</name>
    <dbReference type="NCBI Taxonomy" id="46021"/>
    <lineage>
        <taxon>Viruses</taxon>
        <taxon>Varidnaviria</taxon>
        <taxon>Bamfordvirae</taxon>
        <taxon>Nucleocytoviricota</taxon>
        <taxon>Megaviricetes</taxon>
        <taxon>Algavirales</taxon>
        <taxon>Phycodnaviridae</taxon>
        <taxon>Chlorovirus</taxon>
        <taxon>Chlorovirus americanus</taxon>
    </lineage>
</organism>
<dbReference type="GeneID" id="5658994"/>
<name>A7IXL4_PBCVN</name>
<proteinExistence type="predicted"/>
<protein>
    <submittedName>
        <fullName evidence="1">Uncharacterized protein b689R</fullName>
    </submittedName>
</protein>
<dbReference type="EMBL" id="DQ491002">
    <property type="protein sequence ID" value="ABT15088.1"/>
    <property type="molecule type" value="Genomic_DNA"/>
</dbReference>
<keyword evidence="2" id="KW-1185">Reference proteome</keyword>
<evidence type="ECO:0000313" key="1">
    <source>
        <dbReference type="EMBL" id="ABT15088.1"/>
    </source>
</evidence>
<reference evidence="1 2" key="1">
    <citation type="journal article" date="2007" name="Virology">
        <title>Sequence and annotation of the 369-kb NY-2A and the 345-kb AR158 viruses that infect Chlorella NC64A.</title>
        <authorList>
            <person name="Fitzgerald L.A."/>
            <person name="Graves M.V."/>
            <person name="Li X."/>
            <person name="Feldblyum T."/>
            <person name="Nierman W.C."/>
            <person name="Van Etten J.L."/>
        </authorList>
    </citation>
    <scope>NUCLEOTIDE SEQUENCE [LARGE SCALE GENOMIC DNA]</scope>
    <source>
        <strain evidence="1 2">NY-2A</strain>
    </source>
</reference>
<sequence>MHPSLVTSGLVVSVCILVDFQAQNDIRSDDDSVDERVGLRCFYTSIVDAIFSLRHVDVMLLEEAEECVLVFLPGKSPRFVRVTREAILFSV</sequence>
<dbReference type="RefSeq" id="YP_001497885.1">
    <property type="nucleotide sequence ID" value="NC_009898.1"/>
</dbReference>
<gene>
    <name evidence="1" type="primary">b689R</name>
    <name evidence="1" type="ORF">NY2A_b689R</name>
</gene>